<gene>
    <name evidence="2" type="ORF">FKG94_01540</name>
</gene>
<dbReference type="OrthoDB" id="5645220at2"/>
<dbReference type="SUPFAM" id="SSF111369">
    <property type="entry name" value="HlyD-like secretion proteins"/>
    <property type="match status" value="1"/>
</dbReference>
<dbReference type="AlphaFoldDB" id="A0A545U9W1"/>
<dbReference type="GO" id="GO:0015562">
    <property type="term" value="F:efflux transmembrane transporter activity"/>
    <property type="evidence" value="ECO:0007669"/>
    <property type="project" value="TreeGrafter"/>
</dbReference>
<dbReference type="Proteomes" id="UP000319732">
    <property type="component" value="Unassembled WGS sequence"/>
</dbReference>
<protein>
    <submittedName>
        <fullName evidence="2">HlyD family secretion protein</fullName>
    </submittedName>
</protein>
<dbReference type="GO" id="GO:1990281">
    <property type="term" value="C:efflux pump complex"/>
    <property type="evidence" value="ECO:0007669"/>
    <property type="project" value="TreeGrafter"/>
</dbReference>
<keyword evidence="1" id="KW-0175">Coiled coil</keyword>
<keyword evidence="3" id="KW-1185">Reference proteome</keyword>
<evidence type="ECO:0000313" key="3">
    <source>
        <dbReference type="Proteomes" id="UP000319732"/>
    </source>
</evidence>
<comment type="caution">
    <text evidence="2">The sequence shown here is derived from an EMBL/GenBank/DDBJ whole genome shotgun (WGS) entry which is preliminary data.</text>
</comment>
<dbReference type="Gene3D" id="2.40.420.20">
    <property type="match status" value="1"/>
</dbReference>
<dbReference type="PANTHER" id="PTHR30469">
    <property type="entry name" value="MULTIDRUG RESISTANCE PROTEIN MDTA"/>
    <property type="match status" value="1"/>
</dbReference>
<dbReference type="Gene3D" id="2.40.50.100">
    <property type="match status" value="1"/>
</dbReference>
<evidence type="ECO:0000313" key="2">
    <source>
        <dbReference type="EMBL" id="TQV86260.1"/>
    </source>
</evidence>
<evidence type="ECO:0000256" key="1">
    <source>
        <dbReference type="SAM" id="Coils"/>
    </source>
</evidence>
<name>A0A545U9W1_9GAMM</name>
<proteinExistence type="predicted"/>
<dbReference type="RefSeq" id="WP_142902413.1">
    <property type="nucleotide sequence ID" value="NZ_ML660087.1"/>
</dbReference>
<sequence>MMLRSLLQRRLSLPVIVVTAVLVVVALLKLTPGVDHDAQNTVARTVEFIEARTLPYKSRALGYGTVTPTTVLEANTEVAGKVIFVHPQLKQGATLPQGTLVVSIDRTHYDLALAQASADLASHRASLEELAVEQGNTEVSLQISQRRLGLGEQELQRIKRLAQQGSVSQSDADREEQSLLNLRQEVQNLNSQLALFPTRRQVIEAQIARARAQVEEQQRNLARTDIALPFTARIGAVHVEAGEFVASGTALFRAADISQVEIKAQMPLLHARALVLGLAPGAAAEVRGTPPDILEHLQLDVTVRLVGAPQSAVWEGRAVRIGEALDADSRTIAIVVAVDNSYEKIVPGQRPPLLEGMYTEVELQAPAQPRQVIPRRAIHAGRVYIARADDTLEIRPIAVAFLQGELAVVEAGVEDGERVIVTDLVPAVAGVKLNPRHRPATEREIDLLAAGGGVFK</sequence>
<dbReference type="EMBL" id="VHSG01000002">
    <property type="protein sequence ID" value="TQV86260.1"/>
    <property type="molecule type" value="Genomic_DNA"/>
</dbReference>
<accession>A0A545U9W1</accession>
<reference evidence="2 3" key="1">
    <citation type="submission" date="2019-06" db="EMBL/GenBank/DDBJ databases">
        <title>Whole genome sequence for Cellvibrionaceae sp. R142.</title>
        <authorList>
            <person name="Wang G."/>
        </authorList>
    </citation>
    <scope>NUCLEOTIDE SEQUENCE [LARGE SCALE GENOMIC DNA]</scope>
    <source>
        <strain evidence="2 3">R142</strain>
    </source>
</reference>
<feature type="coiled-coil region" evidence="1">
    <location>
        <begin position="172"/>
        <end position="227"/>
    </location>
</feature>
<dbReference type="Gene3D" id="1.10.287.470">
    <property type="entry name" value="Helix hairpin bin"/>
    <property type="match status" value="1"/>
</dbReference>
<dbReference type="Gene3D" id="2.40.30.170">
    <property type="match status" value="1"/>
</dbReference>
<organism evidence="2 3">
    <name type="scientific">Exilibacterium tricleocarpae</name>
    <dbReference type="NCBI Taxonomy" id="2591008"/>
    <lineage>
        <taxon>Bacteria</taxon>
        <taxon>Pseudomonadati</taxon>
        <taxon>Pseudomonadota</taxon>
        <taxon>Gammaproteobacteria</taxon>
        <taxon>Cellvibrionales</taxon>
        <taxon>Cellvibrionaceae</taxon>
        <taxon>Exilibacterium</taxon>
    </lineage>
</organism>